<dbReference type="RefSeq" id="WP_341634101.1">
    <property type="nucleotide sequence ID" value="NZ_JBANDX010000001.1"/>
</dbReference>
<dbReference type="Pfam" id="PF00512">
    <property type="entry name" value="HisKA"/>
    <property type="match status" value="1"/>
</dbReference>
<dbReference type="EC" id="2.7.13.3" evidence="2"/>
<keyword evidence="8" id="KW-0175">Coiled coil</keyword>
<dbReference type="PROSITE" id="PS50110">
    <property type="entry name" value="RESPONSE_REGULATORY"/>
    <property type="match status" value="1"/>
</dbReference>
<keyword evidence="9" id="KW-0472">Membrane</keyword>
<evidence type="ECO:0000256" key="8">
    <source>
        <dbReference type="SAM" id="Coils"/>
    </source>
</evidence>
<dbReference type="SUPFAM" id="SSF52172">
    <property type="entry name" value="CheY-like"/>
    <property type="match status" value="1"/>
</dbReference>
<dbReference type="InterPro" id="IPR004358">
    <property type="entry name" value="Sig_transdc_His_kin-like_C"/>
</dbReference>
<keyword evidence="9" id="KW-1133">Transmembrane helix</keyword>
<keyword evidence="5" id="KW-0418">Kinase</keyword>
<protein>
    <recommendedName>
        <fullName evidence="2">histidine kinase</fullName>
        <ecNumber evidence="2">2.7.13.3</ecNumber>
    </recommendedName>
</protein>
<dbReference type="SUPFAM" id="SSF55874">
    <property type="entry name" value="ATPase domain of HSP90 chaperone/DNA topoisomerase II/histidine kinase"/>
    <property type="match status" value="1"/>
</dbReference>
<evidence type="ECO:0000256" key="6">
    <source>
        <dbReference type="ARBA" id="ARBA00022801"/>
    </source>
</evidence>
<dbReference type="InterPro" id="IPR005467">
    <property type="entry name" value="His_kinase_dom"/>
</dbReference>
<feature type="coiled-coil region" evidence="8">
    <location>
        <begin position="703"/>
        <end position="730"/>
    </location>
</feature>
<dbReference type="InterPro" id="IPR011006">
    <property type="entry name" value="CheY-like_superfamily"/>
</dbReference>
<name>A0ABU9FLE7_9VIBR</name>
<keyword evidence="6" id="KW-0378">Hydrolase</keyword>
<organism evidence="12 13">
    <name type="scientific">Vibrio echinoideorum</name>
    <dbReference type="NCBI Taxonomy" id="2100116"/>
    <lineage>
        <taxon>Bacteria</taxon>
        <taxon>Pseudomonadati</taxon>
        <taxon>Pseudomonadota</taxon>
        <taxon>Gammaproteobacteria</taxon>
        <taxon>Vibrionales</taxon>
        <taxon>Vibrionaceae</taxon>
        <taxon>Vibrio</taxon>
    </lineage>
</organism>
<dbReference type="CDD" id="cd00082">
    <property type="entry name" value="HisKA"/>
    <property type="match status" value="1"/>
</dbReference>
<evidence type="ECO:0000259" key="11">
    <source>
        <dbReference type="PROSITE" id="PS50110"/>
    </source>
</evidence>
<dbReference type="GO" id="GO:0005524">
    <property type="term" value="F:ATP binding"/>
    <property type="evidence" value="ECO:0007669"/>
    <property type="project" value="UniProtKB-KW"/>
</dbReference>
<reference evidence="12 13" key="1">
    <citation type="submission" date="2024-02" db="EMBL/GenBank/DDBJ databases">
        <title>Bacteria isolated from the canopy kelp, Nereocystis luetkeana.</title>
        <authorList>
            <person name="Pfister C.A."/>
            <person name="Younker I.T."/>
            <person name="Light S.H."/>
        </authorList>
    </citation>
    <scope>NUCLEOTIDE SEQUENCE [LARGE SCALE GENOMIC DNA]</scope>
    <source>
        <strain evidence="12 13">TI.1.15</strain>
    </source>
</reference>
<keyword evidence="3 7" id="KW-0597">Phosphoprotein</keyword>
<dbReference type="InterPro" id="IPR003661">
    <property type="entry name" value="HisK_dim/P_dom"/>
</dbReference>
<dbReference type="PANTHER" id="PTHR43047">
    <property type="entry name" value="TWO-COMPONENT HISTIDINE PROTEIN KINASE"/>
    <property type="match status" value="1"/>
</dbReference>
<evidence type="ECO:0000256" key="1">
    <source>
        <dbReference type="ARBA" id="ARBA00000085"/>
    </source>
</evidence>
<dbReference type="InterPro" id="IPR001789">
    <property type="entry name" value="Sig_transdc_resp-reg_receiver"/>
</dbReference>
<comment type="catalytic activity">
    <reaction evidence="1">
        <text>ATP + protein L-histidine = ADP + protein N-phospho-L-histidine.</text>
        <dbReference type="EC" id="2.7.13.3"/>
    </reaction>
</comment>
<evidence type="ECO:0000256" key="3">
    <source>
        <dbReference type="ARBA" id="ARBA00022553"/>
    </source>
</evidence>
<evidence type="ECO:0000256" key="4">
    <source>
        <dbReference type="ARBA" id="ARBA00022679"/>
    </source>
</evidence>
<evidence type="ECO:0000256" key="9">
    <source>
        <dbReference type="SAM" id="Phobius"/>
    </source>
</evidence>
<evidence type="ECO:0000313" key="13">
    <source>
        <dbReference type="Proteomes" id="UP001377160"/>
    </source>
</evidence>
<evidence type="ECO:0000256" key="5">
    <source>
        <dbReference type="ARBA" id="ARBA00022777"/>
    </source>
</evidence>
<keyword evidence="12" id="KW-0547">Nucleotide-binding</keyword>
<gene>
    <name evidence="12" type="ORF">V8Z71_01730</name>
</gene>
<keyword evidence="13" id="KW-1185">Reference proteome</keyword>
<accession>A0ABU9FLE7</accession>
<dbReference type="Gene3D" id="3.40.50.2300">
    <property type="match status" value="1"/>
</dbReference>
<evidence type="ECO:0000259" key="10">
    <source>
        <dbReference type="PROSITE" id="PS50109"/>
    </source>
</evidence>
<dbReference type="InterPro" id="IPR003594">
    <property type="entry name" value="HATPase_dom"/>
</dbReference>
<proteinExistence type="predicted"/>
<dbReference type="PROSITE" id="PS50109">
    <property type="entry name" value="HIS_KIN"/>
    <property type="match status" value="1"/>
</dbReference>
<dbReference type="SMART" id="SM00387">
    <property type="entry name" value="HATPase_c"/>
    <property type="match status" value="1"/>
</dbReference>
<feature type="coiled-coil region" evidence="8">
    <location>
        <begin position="186"/>
        <end position="287"/>
    </location>
</feature>
<evidence type="ECO:0000256" key="7">
    <source>
        <dbReference type="PROSITE-ProRule" id="PRU00169"/>
    </source>
</evidence>
<evidence type="ECO:0000256" key="2">
    <source>
        <dbReference type="ARBA" id="ARBA00012438"/>
    </source>
</evidence>
<dbReference type="Pfam" id="PF00072">
    <property type="entry name" value="Response_reg"/>
    <property type="match status" value="1"/>
</dbReference>
<dbReference type="SUPFAM" id="SSF47384">
    <property type="entry name" value="Homodimeric domain of signal transducing histidine kinase"/>
    <property type="match status" value="1"/>
</dbReference>
<dbReference type="EMBL" id="JBANDX010000001">
    <property type="protein sequence ID" value="MEL0607011.1"/>
    <property type="molecule type" value="Genomic_DNA"/>
</dbReference>
<keyword evidence="4" id="KW-0808">Transferase</keyword>
<feature type="domain" description="Histidine kinase" evidence="10">
    <location>
        <begin position="294"/>
        <end position="513"/>
    </location>
</feature>
<dbReference type="SMART" id="SM00448">
    <property type="entry name" value="REC"/>
    <property type="match status" value="1"/>
</dbReference>
<sequence length="817" mass="91720">MNKIRLIFLFFISLFVGLVSLIILTYSEHEKVSEYGESVRELGHEVLEMRDQITNAALADISNPYQISAELVSLEIELQELRDSYKGESIHSTFFQDLQTTQLLERFHKASISNVDTLDKLVGLSVARQFILQSLTLQLIDSHSANHREAASELNSEELNALSTPDINIQSELLASVLFTGTQIQHQEISSELADLSKTFAELNRQQNVLLSQVLSVHNMEYLEQIEHQFTDLQDQLEGVMVKLTITLALITFVFSFAIFIFRVFELKRNNLAYQEAADKAEKANEAKSLFLATMSHELRTPMNGVLGIAQIIKEESQNTDTRKQAQIIIDSGQHLVTILNDILDFSKVEQGKMELEYSPFSVTDVVTHLDKTLTPLAEGKGLTFAIKDNIPTNIQLVGDSARTRQILFNLAGNAVKFTESGKVEVEFLIAQTIPPSVNILVTDTGIGIAADKIDHIFTAFEQAELSTTRKFGGTGLGLSIVKQLVELMGGTITVTSELNLGTRFTISLPLEMHELEEKVVVKTPTKTNQALDNFSVLLVEDNKINAMVIRKFCESIDLTVENAYDGLQALDKLASNQYDLIIMDNHMPNMSGVEAIQKIRKELKLTTVVFACTADVFKEAHDEFIMSGADFVLTKPLQKNSLQNAINEFHHQFESNRHNLVNVHNFPDKDESNITILTRPPKNKLPLTEEELSRSHLLATGKLKLDEKLKCLTSLVDDLENEIDELIELFSSARPDDLNKTLNAVISIASKFEMTEVLELATFAEQIAERQIMPEAELIQQLINRLMVNSHQATRLINKLNQQRKTGSINNVKRTK</sequence>
<keyword evidence="12" id="KW-0067">ATP-binding</keyword>
<dbReference type="SMART" id="SM00388">
    <property type="entry name" value="HisKA"/>
    <property type="match status" value="1"/>
</dbReference>
<feature type="transmembrane region" description="Helical" evidence="9">
    <location>
        <begin position="6"/>
        <end position="26"/>
    </location>
</feature>
<dbReference type="PANTHER" id="PTHR43047:SF78">
    <property type="entry name" value="SENSORY_REGULATORY PROTEIN RPFC"/>
    <property type="match status" value="1"/>
</dbReference>
<feature type="modified residue" description="4-aspartylphosphate" evidence="7">
    <location>
        <position position="585"/>
    </location>
</feature>
<dbReference type="Proteomes" id="UP001377160">
    <property type="component" value="Unassembled WGS sequence"/>
</dbReference>
<dbReference type="CDD" id="cd16922">
    <property type="entry name" value="HATPase_EvgS-ArcB-TorS-like"/>
    <property type="match status" value="1"/>
</dbReference>
<dbReference type="Gene3D" id="1.10.287.130">
    <property type="match status" value="1"/>
</dbReference>
<dbReference type="Gene3D" id="3.30.565.10">
    <property type="entry name" value="Histidine kinase-like ATPase, C-terminal domain"/>
    <property type="match status" value="1"/>
</dbReference>
<comment type="caution">
    <text evidence="12">The sequence shown here is derived from an EMBL/GenBank/DDBJ whole genome shotgun (WGS) entry which is preliminary data.</text>
</comment>
<dbReference type="InterPro" id="IPR036890">
    <property type="entry name" value="HATPase_C_sf"/>
</dbReference>
<feature type="transmembrane region" description="Helical" evidence="9">
    <location>
        <begin position="244"/>
        <end position="265"/>
    </location>
</feature>
<feature type="domain" description="Response regulatory" evidence="11">
    <location>
        <begin position="536"/>
        <end position="651"/>
    </location>
</feature>
<dbReference type="InterPro" id="IPR036097">
    <property type="entry name" value="HisK_dim/P_sf"/>
</dbReference>
<dbReference type="CDD" id="cd17546">
    <property type="entry name" value="REC_hyHK_CKI1_RcsC-like"/>
    <property type="match status" value="1"/>
</dbReference>
<dbReference type="PRINTS" id="PR00344">
    <property type="entry name" value="BCTRLSENSOR"/>
</dbReference>
<dbReference type="Pfam" id="PF02518">
    <property type="entry name" value="HATPase_c"/>
    <property type="match status" value="1"/>
</dbReference>
<evidence type="ECO:0000313" key="12">
    <source>
        <dbReference type="EMBL" id="MEL0607011.1"/>
    </source>
</evidence>
<keyword evidence="9" id="KW-0812">Transmembrane</keyword>